<feature type="transmembrane region" description="Helical" evidence="4">
    <location>
        <begin position="12"/>
        <end position="31"/>
    </location>
</feature>
<dbReference type="NCBIfam" id="TIGR01451">
    <property type="entry name" value="B_ant_repeat"/>
    <property type="match status" value="1"/>
</dbReference>
<dbReference type="Pfam" id="PF17210">
    <property type="entry name" value="SdrD_B"/>
    <property type="match status" value="1"/>
</dbReference>
<dbReference type="InterPro" id="IPR055354">
    <property type="entry name" value="DUF7507"/>
</dbReference>
<dbReference type="Pfam" id="PF24346">
    <property type="entry name" value="DUF7507"/>
    <property type="match status" value="4"/>
</dbReference>
<sequence>MNRRVWAHHRVTILTIVLVIFVGMGIVAPITRSYAGVPEVTAKLVRTYTGTQHGTSWACVLNSANGITPGDDSAADDIVCTGDTVGFSVDINIKSDATPTPFKIAFPLGMGDQNAPYGSNTYQFPLKESTVGVYDICKDNPGVWTGKAIDYIENGKQFYACQITPAPNINAAYHANLTLMTSLRTGTVSQPRVLVDTGAGYTTAATAQPFTVIGKLEVDLLARPLTVGTSAATTYRNGKLYYRVPADLSIGSKTYNKAAYSANGRLAITDPLVVNFELLNAPAGSIFENGTAVNASRSLNGGNYLAAFNGSNIDLYNVNAILVPVDAVAPGAQVQLGYRIAQSTPAVMAADGSANWGGTPQPGTTEALCTTDTKTLGGVPSRTSSLNNDCSLATVVFNQPGVLFSKSAGGTYKTMTNATGVPKNYSNVVSGNDNFRDYFTLQPNVGLKPVVICDAWDPAKQQVTNMIPTITTVTSMSDAQWAATGLDPSQYIKPANFKIEYSSQQPKTGCGSPSETAGWYTDPAQVPGGRTAVNSVRIVSKNPVAVDYGMYVSAEFTPVTTMTPFDEWGVSGPNYDYASVSLDSAAWNATAAAYFNFISYSGQINGTSITGPTSVQLVPGSTFTATAALNMNVSPSTLPLDGLKVEYKVDPCTTPLSAGTPSADWTYTITPGAAAGGPGCEDDIPGIVTFTPTRTLTAAEVVFGGWGADPSKFFRITMAVSPLITKPQITVTTTPILPNKPLIALVPGSWNFNMTYTAALTAQKAADFAMLERDSDISWTLSWRNSLTTDVSAATWIDVLPYNGDAQGSKLNGTLSFTKVAVPAGVTVEYTKTPGVNVVNDPADASNQAGGATVWCAGFSGGTCPASAGEVTALRFVDSGLKANTGHSVQIFGYVNGGLDGDVLINRLGVGRAQGFSVVVPSPDPVTTRVVASEISGLVWHDVDRNATVGATESHYAGVELNLLDNAGNVVATTTTKADGTYAFNELHSGTYYVQVAKRNSVPADAIPTYRYDNAPVNTALDKTSAVVVGMDKTVPNVNFGFAERVPAVSLVKEVQGQDGQWYKNAPVIWGNAAKWRITVKNTGETTLTALHITDPQGVNCERDLADLAMGESTSFECSTPDVHAALTNKATVNGTGNGIAVSANDTASVTVTGAPAFALTKDIASVTHGSDPTDLASTPNKIFAGDVIHYTIKVTNTGNVPLMAVTITDADAENLSCAPSVSDTTPLAVGASVDCTATHTVTVADILAGQYTNVAAASVTSPPGLPSVPDQRDDAVQPLGASPVLTIVKTADVNGVADDGSIHRVGDAVLWRFKVTNTGNVPVANITVEDPEFTGTITCEKTSLNPGESTPCAATVTTALTLDDAATGYRYNSAIAHGDDRGTPVASLKADVKVLVRPSIPGISIAKDVLSVTRNGGSEDLQSTPALINPGDVVTWKITVGNSGDVALKDVTITDTNVDAATIRCPQTTLAVGEKMDCEAASVVKESDILAGTMQNTASVHGVPVDGTEPPADPSDDAVQPLELRGSIGIVKSHLVSGVASDEAQFGQSVQWRFTVTNTSNVTLHGVEVHDQILLDRVPDAVIACEKTELLPGDTTTCVASDDLVTKSDARNGRINNTATASGIDPKDTQVNSAESKDSVVILPLPPEPVIPPAAVTPPASAEPIPPNPILAKTGSVGIVLTSVISVMALFIGLLMTLRRKESR</sequence>
<evidence type="ECO:0000259" key="7">
    <source>
        <dbReference type="Pfam" id="PF24593"/>
    </source>
</evidence>
<evidence type="ECO:0000313" key="9">
    <source>
        <dbReference type="Proteomes" id="UP000293036"/>
    </source>
</evidence>
<evidence type="ECO:0000256" key="4">
    <source>
        <dbReference type="SAM" id="Phobius"/>
    </source>
</evidence>
<dbReference type="InterPro" id="IPR033764">
    <property type="entry name" value="Sdr_B"/>
</dbReference>
<feature type="domain" description="DUF7507" evidence="6">
    <location>
        <begin position="1283"/>
        <end position="1387"/>
    </location>
</feature>
<dbReference type="Pfam" id="PF24593">
    <property type="entry name" value="DUF7617"/>
    <property type="match status" value="1"/>
</dbReference>
<dbReference type="Gene3D" id="2.60.40.10">
    <property type="entry name" value="Immunoglobulins"/>
    <property type="match status" value="1"/>
</dbReference>
<dbReference type="InterPro" id="IPR055388">
    <property type="entry name" value="DUF7617"/>
</dbReference>
<feature type="domain" description="DUF7507" evidence="6">
    <location>
        <begin position="1178"/>
        <end position="1267"/>
    </location>
</feature>
<dbReference type="OrthoDB" id="3169091at2"/>
<reference evidence="8 9" key="1">
    <citation type="submission" date="2019-02" db="EMBL/GenBank/DDBJ databases">
        <title>Arcanobacterium bovis sp. nov., isolated from the milk of a cow with mastitis.</title>
        <authorList>
            <person name="Sammra O."/>
            <person name="Foster G."/>
            <person name="Hassan A."/>
            <person name="Alssahen M."/>
            <person name="Laemmler C."/>
            <person name="Borowiak M."/>
            <person name="Malorny B."/>
            <person name="Abdulmawjood A."/>
        </authorList>
    </citation>
    <scope>NUCLEOTIDE SEQUENCE [LARGE SCALE GENOMIC DNA]</scope>
    <source>
        <strain evidence="8 9">C605018/01/1</strain>
    </source>
</reference>
<keyword evidence="4" id="KW-1133">Transmembrane helix</keyword>
<dbReference type="Proteomes" id="UP000293036">
    <property type="component" value="Unassembled WGS sequence"/>
</dbReference>
<organism evidence="8 9">
    <name type="scientific">Arcanobacterium bovis</name>
    <dbReference type="NCBI Taxonomy" id="2529275"/>
    <lineage>
        <taxon>Bacteria</taxon>
        <taxon>Bacillati</taxon>
        <taxon>Actinomycetota</taxon>
        <taxon>Actinomycetes</taxon>
        <taxon>Actinomycetales</taxon>
        <taxon>Actinomycetaceae</taxon>
        <taxon>Arcanobacterium</taxon>
    </lineage>
</organism>
<protein>
    <submittedName>
        <fullName evidence="8">Uncharacterized protein</fullName>
    </submittedName>
</protein>
<dbReference type="InterPro" id="IPR051417">
    <property type="entry name" value="SDr/BOS_complex"/>
</dbReference>
<feature type="transmembrane region" description="Helical" evidence="4">
    <location>
        <begin position="1678"/>
        <end position="1699"/>
    </location>
</feature>
<feature type="domain" description="DUF7617" evidence="7">
    <location>
        <begin position="1057"/>
        <end position="1140"/>
    </location>
</feature>
<evidence type="ECO:0000259" key="6">
    <source>
        <dbReference type="Pfam" id="PF24346"/>
    </source>
</evidence>
<keyword evidence="4" id="KW-0812">Transmembrane</keyword>
<evidence type="ECO:0000256" key="3">
    <source>
        <dbReference type="ARBA" id="ARBA00022729"/>
    </source>
</evidence>
<dbReference type="GO" id="GO:0005975">
    <property type="term" value="P:carbohydrate metabolic process"/>
    <property type="evidence" value="ECO:0007669"/>
    <property type="project" value="UniProtKB-ARBA"/>
</dbReference>
<evidence type="ECO:0000259" key="5">
    <source>
        <dbReference type="Pfam" id="PF17210"/>
    </source>
</evidence>
<feature type="domain" description="SD-repeat containing protein B" evidence="5">
    <location>
        <begin position="935"/>
        <end position="1002"/>
    </location>
</feature>
<keyword evidence="4" id="KW-0472">Membrane</keyword>
<gene>
    <name evidence="8" type="ORF">EZJ44_01240</name>
</gene>
<dbReference type="GO" id="GO:0005576">
    <property type="term" value="C:extracellular region"/>
    <property type="evidence" value="ECO:0007669"/>
    <property type="project" value="UniProtKB-SubCell"/>
</dbReference>
<feature type="domain" description="DUF7507" evidence="6">
    <location>
        <begin position="1528"/>
        <end position="1634"/>
    </location>
</feature>
<dbReference type="RefSeq" id="WP_131279323.1">
    <property type="nucleotide sequence ID" value="NZ_JBHSLR010000009.1"/>
</dbReference>
<comment type="subcellular location">
    <subcellularLocation>
        <location evidence="1">Secreted</location>
    </subcellularLocation>
</comment>
<feature type="domain" description="DUF7507" evidence="6">
    <location>
        <begin position="1427"/>
        <end position="1510"/>
    </location>
</feature>
<accession>A0A4Q9V2F0</accession>
<comment type="caution">
    <text evidence="8">The sequence shown here is derived from an EMBL/GenBank/DDBJ whole genome shotgun (WGS) entry which is preliminary data.</text>
</comment>
<dbReference type="EMBL" id="SJDT01000001">
    <property type="protein sequence ID" value="TBW23790.1"/>
    <property type="molecule type" value="Genomic_DNA"/>
</dbReference>
<evidence type="ECO:0000256" key="2">
    <source>
        <dbReference type="ARBA" id="ARBA00022525"/>
    </source>
</evidence>
<proteinExistence type="predicted"/>
<keyword evidence="2" id="KW-0964">Secreted</keyword>
<keyword evidence="9" id="KW-1185">Reference proteome</keyword>
<evidence type="ECO:0000313" key="8">
    <source>
        <dbReference type="EMBL" id="TBW23790.1"/>
    </source>
</evidence>
<dbReference type="InterPro" id="IPR013783">
    <property type="entry name" value="Ig-like_fold"/>
</dbReference>
<name>A0A4Q9V2F0_9ACTO</name>
<dbReference type="SUPFAM" id="SSF117074">
    <property type="entry name" value="Hypothetical protein PA1324"/>
    <property type="match status" value="1"/>
</dbReference>
<evidence type="ECO:0000256" key="1">
    <source>
        <dbReference type="ARBA" id="ARBA00004613"/>
    </source>
</evidence>
<dbReference type="InterPro" id="IPR047589">
    <property type="entry name" value="DUF11_rpt"/>
</dbReference>
<keyword evidence="3" id="KW-0732">Signal</keyword>
<dbReference type="PANTHER" id="PTHR23303">
    <property type="entry name" value="CARBOXYPEPTIDASE REGULATORY REGION-CONTAINING"/>
    <property type="match status" value="1"/>
</dbReference>